<protein>
    <submittedName>
        <fullName evidence="3">DUF3472 domain-containing protein</fullName>
    </submittedName>
</protein>
<evidence type="ECO:0000313" key="3">
    <source>
        <dbReference type="EMBL" id="GAA4101022.1"/>
    </source>
</evidence>
<evidence type="ECO:0000313" key="4">
    <source>
        <dbReference type="Proteomes" id="UP001500841"/>
    </source>
</evidence>
<name>A0ABP7WZZ8_9SPHI</name>
<reference evidence="4" key="1">
    <citation type="journal article" date="2019" name="Int. J. Syst. Evol. Microbiol.">
        <title>The Global Catalogue of Microorganisms (GCM) 10K type strain sequencing project: providing services to taxonomists for standard genome sequencing and annotation.</title>
        <authorList>
            <consortium name="The Broad Institute Genomics Platform"/>
            <consortium name="The Broad Institute Genome Sequencing Center for Infectious Disease"/>
            <person name="Wu L."/>
            <person name="Ma J."/>
        </authorList>
    </citation>
    <scope>NUCLEOTIDE SEQUENCE [LARGE SCALE GENOMIC DNA]</scope>
    <source>
        <strain evidence="4">JCM 17085</strain>
    </source>
</reference>
<evidence type="ECO:0000259" key="2">
    <source>
        <dbReference type="Pfam" id="PF16871"/>
    </source>
</evidence>
<feature type="chain" id="PRO_5045479303" evidence="1">
    <location>
        <begin position="27"/>
        <end position="436"/>
    </location>
</feature>
<accession>A0ABP7WZZ8</accession>
<dbReference type="Pfam" id="PF11958">
    <property type="entry name" value="DUF3472"/>
    <property type="match status" value="1"/>
</dbReference>
<dbReference type="EMBL" id="BAABCV010000009">
    <property type="protein sequence ID" value="GAA4101022.1"/>
    <property type="molecule type" value="Genomic_DNA"/>
</dbReference>
<keyword evidence="1" id="KW-0732">Signal</keyword>
<dbReference type="RefSeq" id="WP_345105492.1">
    <property type="nucleotide sequence ID" value="NZ_BAABCV010000009.1"/>
</dbReference>
<dbReference type="InterPro" id="IPR031712">
    <property type="entry name" value="DUF5077"/>
</dbReference>
<evidence type="ECO:0000256" key="1">
    <source>
        <dbReference type="SAM" id="SignalP"/>
    </source>
</evidence>
<comment type="caution">
    <text evidence="3">The sequence shown here is derived from an EMBL/GenBank/DDBJ whole genome shotgun (WGS) entry which is preliminary data.</text>
</comment>
<organism evidence="3 4">
    <name type="scientific">Mucilaginibacter panaciglaebae</name>
    <dbReference type="NCBI Taxonomy" id="502331"/>
    <lineage>
        <taxon>Bacteria</taxon>
        <taxon>Pseudomonadati</taxon>
        <taxon>Bacteroidota</taxon>
        <taxon>Sphingobacteriia</taxon>
        <taxon>Sphingobacteriales</taxon>
        <taxon>Sphingobacteriaceae</taxon>
        <taxon>Mucilaginibacter</taxon>
    </lineage>
</organism>
<sequence>MSRKLTVNMMTMLAAVLWFVPGKSFAQGNDSTIIIPLGGNAWVGPNARAAIKNAGLVSWTSARDTAYVYVRVETGGKLNVGLNLQVPLGESKIAIKFLGETLTKTVSGSPDFKRVDFGEINIHKPGYLKIQLVGLAKTGDVFAAVSDLVLTGPALGRGAAYVHNNRGNYFYWGRRGPSVHLNYEVPNKPIEWFYNEVTVPVGRDIAGSYFMADGFSGGYFGMQVNSATERRLLFSVWSPYETNDPKSIPDNMKVQLLKKGDAVHAGEFGGEGSGGQSYTLYPWVAGKTYCFLVHAQGDIAAETTIYTAYFKPKEKGQWQLIACFKRPQSGSYLKGLHSFVENFDPENGDKTRMALFANQWTIDIEGKWSPVYFATFTGDATAKINYRKDYAGKPDSKGFYLLNGGFFNDFTPLNTRFNTDTHNLRTPPEIDFNKLP</sequence>
<keyword evidence="4" id="KW-1185">Reference proteome</keyword>
<proteinExistence type="predicted"/>
<feature type="domain" description="DUF5077" evidence="2">
    <location>
        <begin position="35"/>
        <end position="154"/>
    </location>
</feature>
<dbReference type="Proteomes" id="UP001500841">
    <property type="component" value="Unassembled WGS sequence"/>
</dbReference>
<gene>
    <name evidence="3" type="ORF">GCM10022392_27110</name>
</gene>
<feature type="signal peptide" evidence="1">
    <location>
        <begin position="1"/>
        <end position="26"/>
    </location>
</feature>
<dbReference type="Pfam" id="PF16871">
    <property type="entry name" value="DUF5077"/>
    <property type="match status" value="1"/>
</dbReference>
<dbReference type="InterPro" id="IPR021862">
    <property type="entry name" value="DUF3472"/>
</dbReference>